<feature type="domain" description="Myb-like" evidence="13">
    <location>
        <begin position="41"/>
        <end position="117"/>
    </location>
</feature>
<evidence type="ECO:0000256" key="5">
    <source>
        <dbReference type="ARBA" id="ARBA00022946"/>
    </source>
</evidence>
<evidence type="ECO:0000256" key="7">
    <source>
        <dbReference type="ARBA" id="ARBA00023054"/>
    </source>
</evidence>
<evidence type="ECO:0000256" key="3">
    <source>
        <dbReference type="ARBA" id="ARBA00011764"/>
    </source>
</evidence>
<evidence type="ECO:0000256" key="4">
    <source>
        <dbReference type="ARBA" id="ARBA00016807"/>
    </source>
</evidence>
<dbReference type="AlphaFoldDB" id="A0A7E5VTL3"/>
<gene>
    <name evidence="15" type="primary">LOC113496584</name>
</gene>
<feature type="compositionally biased region" description="Polar residues" evidence="12">
    <location>
        <begin position="204"/>
        <end position="223"/>
    </location>
</feature>
<evidence type="ECO:0000256" key="2">
    <source>
        <dbReference type="ARBA" id="ARBA00010901"/>
    </source>
</evidence>
<dbReference type="Pfam" id="PF04568">
    <property type="entry name" value="IATP"/>
    <property type="match status" value="1"/>
</dbReference>
<dbReference type="GeneID" id="113496584"/>
<dbReference type="PANTHER" id="PTHR48417">
    <property type="entry name" value="ATP SYNTHASE F1 SUBUNIT EPSILON"/>
    <property type="match status" value="1"/>
</dbReference>
<dbReference type="PROSITE" id="PS50090">
    <property type="entry name" value="MYB_LIKE"/>
    <property type="match status" value="1"/>
</dbReference>
<dbReference type="InParanoid" id="A0A7E5VTL3"/>
<dbReference type="InterPro" id="IPR028002">
    <property type="entry name" value="Myb_DNA-bind_5"/>
</dbReference>
<reference evidence="15" key="1">
    <citation type="submission" date="2025-08" db="UniProtKB">
        <authorList>
            <consortium name="RefSeq"/>
        </authorList>
    </citation>
    <scope>IDENTIFICATION</scope>
</reference>
<dbReference type="PANTHER" id="PTHR48417:SF1">
    <property type="entry name" value="ATP SYNTHASE F1 SUBUNIT EPSILON"/>
    <property type="match status" value="1"/>
</dbReference>
<dbReference type="InterPro" id="IPR007648">
    <property type="entry name" value="ATPase_inhibitor_mt"/>
</dbReference>
<keyword evidence="6" id="KW-0805">Transcription regulation</keyword>
<dbReference type="FunFam" id="1.20.5.500:FF:000007">
    <property type="entry name" value="ATPase inhibitor, putative"/>
    <property type="match status" value="1"/>
</dbReference>
<dbReference type="Pfam" id="PF13873">
    <property type="entry name" value="Myb_DNA-bind_5"/>
    <property type="match status" value="1"/>
</dbReference>
<evidence type="ECO:0000256" key="11">
    <source>
        <dbReference type="ARBA" id="ARBA00030036"/>
    </source>
</evidence>
<keyword evidence="9" id="KW-0804">Transcription</keyword>
<dbReference type="SUPFAM" id="SSF64602">
    <property type="entry name" value="F1 ATPase inhibitor, IF1, C-terminal domain"/>
    <property type="match status" value="1"/>
</dbReference>
<keyword evidence="7" id="KW-0175">Coiled coil</keyword>
<name>A0A7E5VTL3_TRINI</name>
<protein>
    <recommendedName>
        <fullName evidence="4">Regulatory protein zeste</fullName>
    </recommendedName>
    <alternativeName>
        <fullName evidence="11">ATP synthase F1 subunit epsilon</fullName>
    </alternativeName>
</protein>
<evidence type="ECO:0000256" key="9">
    <source>
        <dbReference type="ARBA" id="ARBA00023163"/>
    </source>
</evidence>
<evidence type="ECO:0000256" key="10">
    <source>
        <dbReference type="ARBA" id="ARBA00025466"/>
    </source>
</evidence>
<comment type="subunit">
    <text evidence="3">Self-associates forming complexes of several hundred monomers.</text>
</comment>
<dbReference type="InterPro" id="IPR001005">
    <property type="entry name" value="SANT/Myb"/>
</dbReference>
<dbReference type="Gene3D" id="1.20.5.500">
    <property type="entry name" value="Single helix bin"/>
    <property type="match status" value="1"/>
</dbReference>
<evidence type="ECO:0000259" key="13">
    <source>
        <dbReference type="PROSITE" id="PS50090"/>
    </source>
</evidence>
<dbReference type="GO" id="GO:0005739">
    <property type="term" value="C:mitochondrion"/>
    <property type="evidence" value="ECO:0007669"/>
    <property type="project" value="UniProtKB-SubCell"/>
</dbReference>
<evidence type="ECO:0000256" key="6">
    <source>
        <dbReference type="ARBA" id="ARBA00023015"/>
    </source>
</evidence>
<proteinExistence type="inferred from homology"/>
<comment type="similarity">
    <text evidence="2">Belongs to the ATPase inhibitor family.</text>
</comment>
<accession>A0A7E5VTL3</accession>
<keyword evidence="5" id="KW-0809">Transit peptide</keyword>
<comment type="function">
    <text evidence="10">Involved in transvection phenomena (= synapsis-dependent gene expression), where the synaptic pairing of chromosomes carrying genes with which zeste interacts influences the expression of these genes. Zeste binds to DNA and stimulates transcription from a nearby promoter.</text>
</comment>
<feature type="region of interest" description="Disordered" evidence="12">
    <location>
        <begin position="381"/>
        <end position="404"/>
    </location>
</feature>
<evidence type="ECO:0000256" key="1">
    <source>
        <dbReference type="ARBA" id="ARBA00004173"/>
    </source>
</evidence>
<evidence type="ECO:0000256" key="8">
    <source>
        <dbReference type="ARBA" id="ARBA00023128"/>
    </source>
</evidence>
<comment type="subcellular location">
    <subcellularLocation>
        <location evidence="1">Mitochondrion</location>
    </subcellularLocation>
</comment>
<evidence type="ECO:0000313" key="15">
    <source>
        <dbReference type="RefSeq" id="XP_026731654.1"/>
    </source>
</evidence>
<dbReference type="OrthoDB" id="10045676at2759"/>
<keyword evidence="8" id="KW-0496">Mitochondrion</keyword>
<dbReference type="Proteomes" id="UP000322000">
    <property type="component" value="Chromosome 8"/>
</dbReference>
<sequence length="404" mass="46302">MWKPIILDVECIVCNKSLQKINHVPCDASRKMGKIIKLNNNRRLRTPNWSLEEKQYLLELIKQRKEVVVTKTNNGPNHYEEKDVAWNEILRELSVKFGCKFTGSSIKKVKTQWQNMKRIAREEIALNGPQIHNYSRLSLEVCNILELVKDGVVKGESENLNESITANIEIKTECIDEEIDNPSCSGINTTLPSVDTDSRRDKTNTTSQMESSASSVSDQISENNDFDTPEENASSKNKRHVSALTDKPYEEINKIINPFHRELQEYFKYTAAEKQMKMETLKEERQVVRAMRETAELNKIIAEQKLKHVLWAKQQEMSMTTCGDPGAGVGKGGGGGGSIREAGGAFGKMEAAREEQYFYEKQKEQLQQLKNQLSNEISFHEKQIQHHQEAIKRHQEKMDSMEKK</sequence>
<dbReference type="KEGG" id="tnl:113496584"/>
<evidence type="ECO:0000256" key="12">
    <source>
        <dbReference type="SAM" id="MobiDB-lite"/>
    </source>
</evidence>
<dbReference type="RefSeq" id="XP_026731654.1">
    <property type="nucleotide sequence ID" value="XM_026875853.1"/>
</dbReference>
<organism evidence="14 15">
    <name type="scientific">Trichoplusia ni</name>
    <name type="common">Cabbage looper</name>
    <dbReference type="NCBI Taxonomy" id="7111"/>
    <lineage>
        <taxon>Eukaryota</taxon>
        <taxon>Metazoa</taxon>
        <taxon>Ecdysozoa</taxon>
        <taxon>Arthropoda</taxon>
        <taxon>Hexapoda</taxon>
        <taxon>Insecta</taxon>
        <taxon>Pterygota</taxon>
        <taxon>Neoptera</taxon>
        <taxon>Endopterygota</taxon>
        <taxon>Lepidoptera</taxon>
        <taxon>Glossata</taxon>
        <taxon>Ditrysia</taxon>
        <taxon>Noctuoidea</taxon>
        <taxon>Noctuidae</taxon>
        <taxon>Plusiinae</taxon>
        <taxon>Trichoplusia</taxon>
    </lineage>
</organism>
<feature type="region of interest" description="Disordered" evidence="12">
    <location>
        <begin position="181"/>
        <end position="242"/>
    </location>
</feature>
<dbReference type="GO" id="GO:0042030">
    <property type="term" value="F:ATPase inhibitor activity"/>
    <property type="evidence" value="ECO:0007669"/>
    <property type="project" value="InterPro"/>
</dbReference>
<evidence type="ECO:0000313" key="14">
    <source>
        <dbReference type="Proteomes" id="UP000322000"/>
    </source>
</evidence>
<feature type="compositionally biased region" description="Polar residues" evidence="12">
    <location>
        <begin position="182"/>
        <end position="195"/>
    </location>
</feature>
<keyword evidence="14" id="KW-1185">Reference proteome</keyword>